<comment type="similarity">
    <text evidence="1">Belongs to the thiolase-like superfamily. FabH family.</text>
</comment>
<dbReference type="GO" id="GO:0016746">
    <property type="term" value="F:acyltransferase activity"/>
    <property type="evidence" value="ECO:0007669"/>
    <property type="project" value="InterPro"/>
</dbReference>
<dbReference type="EMBL" id="CAEZXZ010000161">
    <property type="protein sequence ID" value="CAB4711314.1"/>
    <property type="molecule type" value="Genomic_DNA"/>
</dbReference>
<name>A0A6J6QVX6_9ZZZZ</name>
<dbReference type="SUPFAM" id="SSF53901">
    <property type="entry name" value="Thiolase-like"/>
    <property type="match status" value="1"/>
</dbReference>
<dbReference type="GO" id="GO:0006633">
    <property type="term" value="P:fatty acid biosynthetic process"/>
    <property type="evidence" value="ECO:0007669"/>
    <property type="project" value="UniProtKB-KW"/>
</dbReference>
<dbReference type="PANTHER" id="PTHR43091">
    <property type="entry name" value="3-OXOACYL-[ACYL-CARRIER-PROTEIN] SYNTHASE"/>
    <property type="match status" value="1"/>
</dbReference>
<accession>A0A6J6QVX6</accession>
<dbReference type="AlphaFoldDB" id="A0A6J6QVX6"/>
<evidence type="ECO:0000256" key="3">
    <source>
        <dbReference type="ARBA" id="ARBA00022679"/>
    </source>
</evidence>
<dbReference type="Pfam" id="PF08541">
    <property type="entry name" value="ACP_syn_III_C"/>
    <property type="match status" value="1"/>
</dbReference>
<keyword evidence="2" id="KW-0444">Lipid biosynthesis</keyword>
<evidence type="ECO:0000256" key="4">
    <source>
        <dbReference type="ARBA" id="ARBA00022832"/>
    </source>
</evidence>
<gene>
    <name evidence="8" type="ORF">UFOPK2625_01024</name>
</gene>
<evidence type="ECO:0000256" key="5">
    <source>
        <dbReference type="ARBA" id="ARBA00023098"/>
    </source>
</evidence>
<dbReference type="PANTHER" id="PTHR43091:SF1">
    <property type="entry name" value="BETA-KETOACYL-[ACYL-CARRIER-PROTEIN] SYNTHASE III, CHLOROPLASTIC"/>
    <property type="match status" value="1"/>
</dbReference>
<evidence type="ECO:0000259" key="7">
    <source>
        <dbReference type="Pfam" id="PF08541"/>
    </source>
</evidence>
<evidence type="ECO:0000256" key="2">
    <source>
        <dbReference type="ARBA" id="ARBA00022516"/>
    </source>
</evidence>
<sequence length="133" mass="14044">MTQSLIDYRNNGGEIFPALVMQGQQVFRWAVSEIPKVALRAITAAGVQISDLDVFIPHQANMRITDAVAKAMKLPAHVSIARDIAYTGNTSAASVPLAMDRMLEAGEAPHGGTALLIGFGAGLTFASQVVILP</sequence>
<evidence type="ECO:0000256" key="6">
    <source>
        <dbReference type="ARBA" id="ARBA00023160"/>
    </source>
</evidence>
<proteinExistence type="inferred from homology"/>
<feature type="domain" description="Beta-ketoacyl-[acyl-carrier-protein] synthase III C-terminal" evidence="7">
    <location>
        <begin position="43"/>
        <end position="130"/>
    </location>
</feature>
<keyword evidence="3" id="KW-0808">Transferase</keyword>
<protein>
    <submittedName>
        <fullName evidence="8">Unannotated protein</fullName>
    </submittedName>
</protein>
<dbReference type="Gene3D" id="3.40.47.10">
    <property type="match status" value="1"/>
</dbReference>
<evidence type="ECO:0000256" key="1">
    <source>
        <dbReference type="ARBA" id="ARBA00008642"/>
    </source>
</evidence>
<keyword evidence="4" id="KW-0276">Fatty acid metabolism</keyword>
<evidence type="ECO:0000313" key="8">
    <source>
        <dbReference type="EMBL" id="CAB4711314.1"/>
    </source>
</evidence>
<reference evidence="8" key="1">
    <citation type="submission" date="2020-05" db="EMBL/GenBank/DDBJ databases">
        <authorList>
            <person name="Chiriac C."/>
            <person name="Salcher M."/>
            <person name="Ghai R."/>
            <person name="Kavagutti S V."/>
        </authorList>
    </citation>
    <scope>NUCLEOTIDE SEQUENCE</scope>
</reference>
<keyword evidence="5" id="KW-0443">Lipid metabolism</keyword>
<keyword evidence="6" id="KW-0275">Fatty acid biosynthesis</keyword>
<organism evidence="8">
    <name type="scientific">freshwater metagenome</name>
    <dbReference type="NCBI Taxonomy" id="449393"/>
    <lineage>
        <taxon>unclassified sequences</taxon>
        <taxon>metagenomes</taxon>
        <taxon>ecological metagenomes</taxon>
    </lineage>
</organism>
<dbReference type="InterPro" id="IPR016039">
    <property type="entry name" value="Thiolase-like"/>
</dbReference>
<dbReference type="InterPro" id="IPR013747">
    <property type="entry name" value="ACP_syn_III_C"/>
</dbReference>